<dbReference type="InterPro" id="IPR010339">
    <property type="entry name" value="TIP49_P-loop"/>
</dbReference>
<feature type="domain" description="TIP49 P-loop" evidence="2">
    <location>
        <begin position="20"/>
        <end position="88"/>
    </location>
</feature>
<dbReference type="AlphaFoldDB" id="A0A819B7Y2"/>
<dbReference type="SUPFAM" id="SSF50249">
    <property type="entry name" value="Nucleic acid-binding proteins"/>
    <property type="match status" value="1"/>
</dbReference>
<keyword evidence="1" id="KW-0805">Transcription regulation</keyword>
<dbReference type="Pfam" id="PF06068">
    <property type="entry name" value="TIP49"/>
    <property type="match status" value="3"/>
</dbReference>
<evidence type="ECO:0000259" key="2">
    <source>
        <dbReference type="Pfam" id="PF06068"/>
    </source>
</evidence>
<dbReference type="Proteomes" id="UP000663866">
    <property type="component" value="Unassembled WGS sequence"/>
</dbReference>
<keyword evidence="1" id="KW-0067">ATP-binding</keyword>
<dbReference type="Gene3D" id="2.40.50.360">
    <property type="entry name" value="RuvB-like helicase, domain II"/>
    <property type="match status" value="1"/>
</dbReference>
<dbReference type="PANTHER" id="PTHR11093">
    <property type="entry name" value="RUVB-RELATED REPTIN AND PONTIN"/>
    <property type="match status" value="1"/>
</dbReference>
<dbReference type="EC" id="3.6.4.12" evidence="1"/>
<feature type="domain" description="TIP49 P-loop" evidence="2">
    <location>
        <begin position="104"/>
        <end position="196"/>
    </location>
</feature>
<organism evidence="3 4">
    <name type="scientific">Rotaria magnacalcarata</name>
    <dbReference type="NCBI Taxonomy" id="392030"/>
    <lineage>
        <taxon>Eukaryota</taxon>
        <taxon>Metazoa</taxon>
        <taxon>Spiralia</taxon>
        <taxon>Gnathifera</taxon>
        <taxon>Rotifera</taxon>
        <taxon>Eurotatoria</taxon>
        <taxon>Bdelloidea</taxon>
        <taxon>Philodinida</taxon>
        <taxon>Philodinidae</taxon>
        <taxon>Rotaria</taxon>
    </lineage>
</organism>
<proteinExistence type="inferred from homology"/>
<comment type="catalytic activity">
    <reaction evidence="1">
        <text>ATP + H2O = ADP + phosphate + H(+)</text>
        <dbReference type="Rhea" id="RHEA:13065"/>
        <dbReference type="ChEBI" id="CHEBI:15377"/>
        <dbReference type="ChEBI" id="CHEBI:15378"/>
        <dbReference type="ChEBI" id="CHEBI:30616"/>
        <dbReference type="ChEBI" id="CHEBI:43474"/>
        <dbReference type="ChEBI" id="CHEBI:456216"/>
        <dbReference type="EC" id="3.6.4.12"/>
    </reaction>
</comment>
<dbReference type="InterPro" id="IPR027417">
    <property type="entry name" value="P-loop_NTPase"/>
</dbReference>
<dbReference type="GO" id="GO:0005524">
    <property type="term" value="F:ATP binding"/>
    <property type="evidence" value="ECO:0007669"/>
    <property type="project" value="UniProtKB-KW"/>
</dbReference>
<gene>
    <name evidence="3" type="ORF">OVN521_LOCUS3761</name>
</gene>
<dbReference type="InterPro" id="IPR042487">
    <property type="entry name" value="RuvBL1/2_DNA/RNA_bd_dom"/>
</dbReference>
<keyword evidence="1" id="KW-0547">Nucleotide-binding</keyword>
<evidence type="ECO:0000313" key="4">
    <source>
        <dbReference type="Proteomes" id="UP000663866"/>
    </source>
</evidence>
<keyword evidence="4" id="KW-1185">Reference proteome</keyword>
<dbReference type="InterPro" id="IPR012340">
    <property type="entry name" value="NA-bd_OB-fold"/>
</dbReference>
<evidence type="ECO:0000313" key="3">
    <source>
        <dbReference type="EMBL" id="CAF3799039.1"/>
    </source>
</evidence>
<dbReference type="GO" id="GO:0003678">
    <property type="term" value="F:DNA helicase activity"/>
    <property type="evidence" value="ECO:0007669"/>
    <property type="project" value="UniProtKB-EC"/>
</dbReference>
<keyword evidence="1" id="KW-0539">Nucleus</keyword>
<keyword evidence="1" id="KW-0378">Hydrolase</keyword>
<dbReference type="EMBL" id="CAJOBG010000331">
    <property type="protein sequence ID" value="CAF3799039.1"/>
    <property type="molecule type" value="Genomic_DNA"/>
</dbReference>
<keyword evidence="1" id="KW-0804">Transcription</keyword>
<dbReference type="GO" id="GO:0016787">
    <property type="term" value="F:hydrolase activity"/>
    <property type="evidence" value="ECO:0007669"/>
    <property type="project" value="UniProtKB-KW"/>
</dbReference>
<sequence>MDAPSTSQVQLVREITRIERIGAHSHIRGLGLNGSLEARAVRQGMVGQVTARRVLGLTVELIKEGKAADRALLIAGQPGTDKTVIAMGKFCFDHRTSRVIRTQADKFIEGKVAEIQFNRPATGSGAKIGKMTLKTTELETIYDLGQKMIEALTKENVQARDVIAIDKAGGKISRLRRSLTRAKDYDATGPQTKFFQLTFLALFSDDIGEIKSEVRERINDKVAEWHEEGKAEIVPDVLFIDEVHMLDIEYFSFLNRALESDMVSMLIMATNRGITKSCTENIGIGNTTRFSIDIHMVQQHGVTFLQQCHFQTRLASLDRAFNSASTPAREVTIDDVKRAYEVFLDDARFSNNLHEYEQYFMFNDLSNDQQQTQSKMET</sequence>
<dbReference type="SUPFAM" id="SSF52540">
    <property type="entry name" value="P-loop containing nucleoside triphosphate hydrolases"/>
    <property type="match status" value="1"/>
</dbReference>
<feature type="domain" description="TIP49 P-loop" evidence="2">
    <location>
        <begin position="199"/>
        <end position="276"/>
    </location>
</feature>
<reference evidence="3" key="1">
    <citation type="submission" date="2021-02" db="EMBL/GenBank/DDBJ databases">
        <authorList>
            <person name="Nowell W R."/>
        </authorList>
    </citation>
    <scope>NUCLEOTIDE SEQUENCE</scope>
</reference>
<evidence type="ECO:0000256" key="1">
    <source>
        <dbReference type="RuleBase" id="RU363048"/>
    </source>
</evidence>
<comment type="similarity">
    <text evidence="1">Belongs to the RuvB family.</text>
</comment>
<comment type="caution">
    <text evidence="3">The sequence shown here is derived from an EMBL/GenBank/DDBJ whole genome shotgun (WGS) entry which is preliminary data.</text>
</comment>
<dbReference type="Gene3D" id="3.40.50.300">
    <property type="entry name" value="P-loop containing nucleotide triphosphate hydrolases"/>
    <property type="match status" value="2"/>
</dbReference>
<name>A0A819B7Y2_9BILA</name>
<accession>A0A819B7Y2</accession>
<keyword evidence="1" id="KW-0347">Helicase</keyword>
<protein>
    <recommendedName>
        <fullName evidence="1">RuvB-like helicase</fullName>
        <ecNumber evidence="1">3.6.4.12</ecNumber>
    </recommendedName>
</protein>
<dbReference type="InterPro" id="IPR027238">
    <property type="entry name" value="RuvB-like"/>
</dbReference>